<protein>
    <submittedName>
        <fullName evidence="4">DSBA oxidoreductase</fullName>
    </submittedName>
</protein>
<dbReference type="eggNOG" id="COG1651">
    <property type="taxonomic scope" value="Bacteria"/>
</dbReference>
<feature type="transmembrane region" description="Helical" evidence="2">
    <location>
        <begin position="34"/>
        <end position="57"/>
    </location>
</feature>
<dbReference type="PANTHER" id="PTHR35272">
    <property type="entry name" value="THIOL:DISULFIDE INTERCHANGE PROTEIN DSBC-RELATED"/>
    <property type="match status" value="1"/>
</dbReference>
<dbReference type="HOGENOM" id="CLU_000288_47_4_5"/>
<proteinExistence type="predicted"/>
<dbReference type="InterPro" id="IPR036249">
    <property type="entry name" value="Thioredoxin-like_sf"/>
</dbReference>
<dbReference type="PROSITE" id="PS51352">
    <property type="entry name" value="THIOREDOXIN_2"/>
    <property type="match status" value="1"/>
</dbReference>
<evidence type="ECO:0000256" key="1">
    <source>
        <dbReference type="SAM" id="MobiDB-lite"/>
    </source>
</evidence>
<dbReference type="Pfam" id="PF01323">
    <property type="entry name" value="DSBA"/>
    <property type="match status" value="1"/>
</dbReference>
<dbReference type="InterPro" id="IPR001853">
    <property type="entry name" value="DSBA-like_thioredoxin_dom"/>
</dbReference>
<dbReference type="InterPro" id="IPR051470">
    <property type="entry name" value="Thiol:disulfide_interchange"/>
</dbReference>
<keyword evidence="2" id="KW-0812">Transmembrane</keyword>
<dbReference type="CDD" id="cd03023">
    <property type="entry name" value="DsbA_Com1_like"/>
    <property type="match status" value="1"/>
</dbReference>
<dbReference type="GO" id="GO:0016491">
    <property type="term" value="F:oxidoreductase activity"/>
    <property type="evidence" value="ECO:0007669"/>
    <property type="project" value="InterPro"/>
</dbReference>
<evidence type="ECO:0000259" key="3">
    <source>
        <dbReference type="PROSITE" id="PS51352"/>
    </source>
</evidence>
<feature type="region of interest" description="Disordered" evidence="1">
    <location>
        <begin position="1"/>
        <end position="24"/>
    </location>
</feature>
<dbReference type="InterPro" id="IPR041205">
    <property type="entry name" value="ScsC_N"/>
</dbReference>
<dbReference type="STRING" id="579138.Zymop_0978"/>
<keyword evidence="2" id="KW-0472">Membrane</keyword>
<dbReference type="Pfam" id="PF18312">
    <property type="entry name" value="ScsC_N"/>
    <property type="match status" value="1"/>
</dbReference>
<dbReference type="PANTHER" id="PTHR35272:SF3">
    <property type="entry name" value="THIOL:DISULFIDE INTERCHANGE PROTEIN DSBC"/>
    <property type="match status" value="1"/>
</dbReference>
<accession>F8ESX3</accession>
<name>F8ESX3_ZYMMT</name>
<dbReference type="Gene3D" id="3.40.30.10">
    <property type="entry name" value="Glutaredoxin"/>
    <property type="match status" value="1"/>
</dbReference>
<evidence type="ECO:0000313" key="5">
    <source>
        <dbReference type="Proteomes" id="UP000000491"/>
    </source>
</evidence>
<evidence type="ECO:0000313" key="4">
    <source>
        <dbReference type="EMBL" id="AEI37877.1"/>
    </source>
</evidence>
<dbReference type="EMBL" id="CP002865">
    <property type="protein sequence ID" value="AEI37877.1"/>
    <property type="molecule type" value="Genomic_DNA"/>
</dbReference>
<dbReference type="RefSeq" id="WP_013934273.1">
    <property type="nucleotide sequence ID" value="NC_015709.1"/>
</dbReference>
<keyword evidence="2" id="KW-1133">Transmembrane helix</keyword>
<dbReference type="AlphaFoldDB" id="F8ESX3"/>
<sequence length="273" mass="29450">MTDLPAPPKAQASLEPHNDDKTINALKDSPKNRWGSILAGAVGGAAVVIALSTVSAFTGKIPLFNSDNNIRHYILEHPEIIPQAMEALQQKEINKLVTENKTALETPFGSAWLGAEKGDVTIVEFSDYGCGYCRKAVSDLNKLLAEDKNVRLVIRQLPILGPDSEMAARTALAIAQTGSHFGAFHNKLYSNGPLSREAVMEAVHALGLNATEIEKESNNASITQEITHNIMLAREFGLSGTPAFIIGNKVFSGVIDYDSLKEAVNKARTLSKN</sequence>
<dbReference type="Proteomes" id="UP000000491">
    <property type="component" value="Chromosome"/>
</dbReference>
<gene>
    <name evidence="4" type="ordered locus">Zymop_0978</name>
</gene>
<feature type="domain" description="Thioredoxin" evidence="3">
    <location>
        <begin position="74"/>
        <end position="269"/>
    </location>
</feature>
<organism evidence="4 5">
    <name type="scientific">Zymomonas mobilis subsp. pomaceae (strain ATCC 29192 / DSM 22645 / JCM 10191 / CCUG 17912 / NBRC 13757 / NCIMB 11200 / NRRL B-4491 / Barker I)</name>
    <dbReference type="NCBI Taxonomy" id="579138"/>
    <lineage>
        <taxon>Bacteria</taxon>
        <taxon>Pseudomonadati</taxon>
        <taxon>Pseudomonadota</taxon>
        <taxon>Alphaproteobacteria</taxon>
        <taxon>Sphingomonadales</taxon>
        <taxon>Zymomonadaceae</taxon>
        <taxon>Zymomonas</taxon>
    </lineage>
</organism>
<dbReference type="KEGG" id="zmp:Zymop_0978"/>
<dbReference type="SUPFAM" id="SSF52833">
    <property type="entry name" value="Thioredoxin-like"/>
    <property type="match status" value="1"/>
</dbReference>
<dbReference type="InterPro" id="IPR013766">
    <property type="entry name" value="Thioredoxin_domain"/>
</dbReference>
<reference evidence="4 5" key="1">
    <citation type="journal article" date="2011" name="J. Bacteriol.">
        <title>Genome sequence of the ethanol-producing Zymomonas mobilis subsp. pomaceae lectotype strain ATCC 29192.</title>
        <authorList>
            <person name="Kouvelis V.N."/>
            <person name="Davenport K.W."/>
            <person name="Brettin T.S."/>
            <person name="Bruce D."/>
            <person name="Detter C."/>
            <person name="Han C.S."/>
            <person name="Nolan M."/>
            <person name="Tapia R."/>
            <person name="Damoulaki A."/>
            <person name="Kyrpides N.C."/>
            <person name="Typas M.A."/>
            <person name="Pappas K.M."/>
        </authorList>
    </citation>
    <scope>NUCLEOTIDE SEQUENCE [LARGE SCALE GENOMIC DNA]</scope>
    <source>
        <strain evidence="5">ATCC 29192 / DSM 22645 / JCM 10191 / CCUG 17912 / NBRC 13757 / NCIMB 11200 / NRRL B-4491 / Barker I</strain>
    </source>
</reference>
<evidence type="ECO:0000256" key="2">
    <source>
        <dbReference type="SAM" id="Phobius"/>
    </source>
</evidence>
<dbReference type="PATRIC" id="fig|579138.3.peg.1034"/>